<dbReference type="Proteomes" id="UP000298493">
    <property type="component" value="Unassembled WGS sequence"/>
</dbReference>
<evidence type="ECO:0000313" key="2">
    <source>
        <dbReference type="EMBL" id="TID17803.1"/>
    </source>
</evidence>
<dbReference type="InterPro" id="IPR053008">
    <property type="entry name" value="Phomopsin_biosynth_assoc"/>
</dbReference>
<comment type="caution">
    <text evidence="2">The sequence shown here is derived from an EMBL/GenBank/DDBJ whole genome shotgun (WGS) entry which is preliminary data.</text>
</comment>
<keyword evidence="3" id="KW-1185">Reference proteome</keyword>
<dbReference type="OrthoDB" id="3501153at2759"/>
<accession>A0A4Z1P6X2</accession>
<name>A0A4Z1P6X2_9PEZI</name>
<keyword evidence="1" id="KW-0812">Transmembrane</keyword>
<dbReference type="STRING" id="86259.A0A4Z1P6X2"/>
<protein>
    <submittedName>
        <fullName evidence="2">Uncharacterized protein</fullName>
    </submittedName>
</protein>
<reference evidence="2 3" key="1">
    <citation type="submission" date="2019-04" db="EMBL/GenBank/DDBJ databases">
        <title>High contiguity whole genome sequence and gene annotation resource for two Venturia nashicola isolates.</title>
        <authorList>
            <person name="Prokchorchik M."/>
            <person name="Won K."/>
            <person name="Lee Y."/>
            <person name="Choi E.D."/>
            <person name="Segonzac C."/>
            <person name="Sohn K.H."/>
        </authorList>
    </citation>
    <scope>NUCLEOTIDE SEQUENCE [LARGE SCALE GENOMIC DNA]</scope>
    <source>
        <strain evidence="2 3">PRI2</strain>
    </source>
</reference>
<sequence length="245" mass="27988">MSSFNILQAWSQRGQLYQGYSGKSRLSYDSSGSGVTDTDTDTDELFDPSRFSSKKARAQPSRRCYQLAFISLLAALALVLYAITTKLSIHNYTDSLSTDQTYNILRSPCGNSTAEARALGCHFDIITFSWLPDRCYDAELSKNFEDVEEWDYFLDHNKTQRVEKAEALTGEYDGLYVSWKYHIIHCVYMWEKMHRAVLGLGKPAIDGYIGPLAHTRHCGEMLTMRLKFSDYNTRIKVKYPDCGID</sequence>
<dbReference type="AlphaFoldDB" id="A0A4Z1P6X2"/>
<dbReference type="EMBL" id="SNSC02000015">
    <property type="protein sequence ID" value="TID17803.1"/>
    <property type="molecule type" value="Genomic_DNA"/>
</dbReference>
<dbReference type="PANTHER" id="PTHR35896:SF3">
    <property type="entry name" value="MAJOR FACILITATOR SUPERFAMILY TRANSPORTER"/>
    <property type="match status" value="1"/>
</dbReference>
<evidence type="ECO:0000256" key="1">
    <source>
        <dbReference type="SAM" id="Phobius"/>
    </source>
</evidence>
<dbReference type="PANTHER" id="PTHR35896">
    <property type="entry name" value="IG-LIKE DOMAIN-CONTAINING PROTEIN"/>
    <property type="match status" value="1"/>
</dbReference>
<gene>
    <name evidence="2" type="ORF">E6O75_ATG10448</name>
</gene>
<proteinExistence type="predicted"/>
<keyword evidence="1" id="KW-0472">Membrane</keyword>
<feature type="transmembrane region" description="Helical" evidence="1">
    <location>
        <begin position="64"/>
        <end position="83"/>
    </location>
</feature>
<organism evidence="2 3">
    <name type="scientific">Venturia nashicola</name>
    <dbReference type="NCBI Taxonomy" id="86259"/>
    <lineage>
        <taxon>Eukaryota</taxon>
        <taxon>Fungi</taxon>
        <taxon>Dikarya</taxon>
        <taxon>Ascomycota</taxon>
        <taxon>Pezizomycotina</taxon>
        <taxon>Dothideomycetes</taxon>
        <taxon>Pleosporomycetidae</taxon>
        <taxon>Venturiales</taxon>
        <taxon>Venturiaceae</taxon>
        <taxon>Venturia</taxon>
    </lineage>
</organism>
<evidence type="ECO:0000313" key="3">
    <source>
        <dbReference type="Proteomes" id="UP000298493"/>
    </source>
</evidence>
<keyword evidence="1" id="KW-1133">Transmembrane helix</keyword>